<sequence length="209" mass="23831">MGDALDDWLIEKIQLLRRGSVVASGINRVEQILWPDGYFITKHPKRQRPRSSVSPYNSPHGQPPTPLSSANDDSIWKLEELQQKEAQRRAKFVYELMIDNAPAAIVGLVGRKEYEQCAKDLYYFLQSSVCLKQLAFDLLELLLLSAFPELDYVFREVHDQKENALEDHKKRAAGGGAAKTIPYLLRVLCKPTTKEIHLMINIQLNPCDL</sequence>
<dbReference type="AlphaFoldDB" id="A0AA88WHW4"/>
<feature type="region of interest" description="Disordered" evidence="3">
    <location>
        <begin position="44"/>
        <end position="71"/>
    </location>
</feature>
<dbReference type="PANTHER" id="PTHR22999">
    <property type="entry name" value="PX SERINE/THREONINE KINASE PXK"/>
    <property type="match status" value="1"/>
</dbReference>
<dbReference type="PANTHER" id="PTHR22999:SF28">
    <property type="entry name" value="PHOX (PX) DOMAIN-CONTAINING PROTEIN"/>
    <property type="match status" value="1"/>
</dbReference>
<evidence type="ECO:0000256" key="2">
    <source>
        <dbReference type="ARBA" id="ARBA00022490"/>
    </source>
</evidence>
<keyword evidence="6" id="KW-1185">Reference proteome</keyword>
<dbReference type="InterPro" id="IPR051837">
    <property type="entry name" value="SortingNexin/PXDomain-PKLike"/>
</dbReference>
<evidence type="ECO:0000313" key="6">
    <source>
        <dbReference type="Proteomes" id="UP001188597"/>
    </source>
</evidence>
<dbReference type="Proteomes" id="UP001188597">
    <property type="component" value="Unassembled WGS sequence"/>
</dbReference>
<protein>
    <recommendedName>
        <fullName evidence="4">Sorting nexin C-terminal domain-containing protein</fullName>
    </recommendedName>
</protein>
<comment type="subcellular location">
    <subcellularLocation>
        <location evidence="1">Cytoplasm</location>
    </subcellularLocation>
</comment>
<evidence type="ECO:0000256" key="1">
    <source>
        <dbReference type="ARBA" id="ARBA00004496"/>
    </source>
</evidence>
<proteinExistence type="predicted"/>
<evidence type="ECO:0000256" key="3">
    <source>
        <dbReference type="SAM" id="MobiDB-lite"/>
    </source>
</evidence>
<feature type="domain" description="Sorting nexin C-terminal" evidence="4">
    <location>
        <begin position="1"/>
        <end position="128"/>
    </location>
</feature>
<gene>
    <name evidence="5" type="ORF">RJ639_040886</name>
</gene>
<dbReference type="Pfam" id="PF08628">
    <property type="entry name" value="Nexin_C"/>
    <property type="match status" value="1"/>
</dbReference>
<dbReference type="EMBL" id="JAVXUP010000475">
    <property type="protein sequence ID" value="KAK3027054.1"/>
    <property type="molecule type" value="Genomic_DNA"/>
</dbReference>
<organism evidence="5 6">
    <name type="scientific">Escallonia herrerae</name>
    <dbReference type="NCBI Taxonomy" id="1293975"/>
    <lineage>
        <taxon>Eukaryota</taxon>
        <taxon>Viridiplantae</taxon>
        <taxon>Streptophyta</taxon>
        <taxon>Embryophyta</taxon>
        <taxon>Tracheophyta</taxon>
        <taxon>Spermatophyta</taxon>
        <taxon>Magnoliopsida</taxon>
        <taxon>eudicotyledons</taxon>
        <taxon>Gunneridae</taxon>
        <taxon>Pentapetalae</taxon>
        <taxon>asterids</taxon>
        <taxon>campanulids</taxon>
        <taxon>Escalloniales</taxon>
        <taxon>Escalloniaceae</taxon>
        <taxon>Escallonia</taxon>
    </lineage>
</organism>
<keyword evidence="2" id="KW-0963">Cytoplasm</keyword>
<evidence type="ECO:0000259" key="4">
    <source>
        <dbReference type="Pfam" id="PF08628"/>
    </source>
</evidence>
<comment type="caution">
    <text evidence="5">The sequence shown here is derived from an EMBL/GenBank/DDBJ whole genome shotgun (WGS) entry which is preliminary data.</text>
</comment>
<accession>A0AA88WHW4</accession>
<dbReference type="GO" id="GO:0005737">
    <property type="term" value="C:cytoplasm"/>
    <property type="evidence" value="ECO:0007669"/>
    <property type="project" value="UniProtKB-SubCell"/>
</dbReference>
<evidence type="ECO:0000313" key="5">
    <source>
        <dbReference type="EMBL" id="KAK3027054.1"/>
    </source>
</evidence>
<name>A0AA88WHW4_9ASTE</name>
<feature type="compositionally biased region" description="Polar residues" evidence="3">
    <location>
        <begin position="50"/>
        <end position="60"/>
    </location>
</feature>
<dbReference type="InterPro" id="IPR013937">
    <property type="entry name" value="Sorting_nexin_C"/>
</dbReference>
<reference evidence="5" key="1">
    <citation type="submission" date="2022-12" db="EMBL/GenBank/DDBJ databases">
        <title>Draft genome assemblies for two species of Escallonia (Escalloniales).</title>
        <authorList>
            <person name="Chanderbali A."/>
            <person name="Dervinis C."/>
            <person name="Anghel I."/>
            <person name="Soltis D."/>
            <person name="Soltis P."/>
            <person name="Zapata F."/>
        </authorList>
    </citation>
    <scope>NUCLEOTIDE SEQUENCE</scope>
    <source>
        <strain evidence="5">UCBG64.0493</strain>
        <tissue evidence="5">Leaf</tissue>
    </source>
</reference>